<evidence type="ECO:0000313" key="4">
    <source>
        <dbReference type="EMBL" id="SDI36214.1"/>
    </source>
</evidence>
<gene>
    <name evidence="4" type="ORF">SAMN05421505_1469</name>
</gene>
<keyword evidence="1" id="KW-0812">Transmembrane</keyword>
<dbReference type="AlphaFoldDB" id="A0A1G8JYF4"/>
<sequence>MTLCQLAASAVLALSAHTGGPTTHDVALELDERGVLHVTERITHDFGAGGEITRTVLTRAQHDDVHDRLYHIANVTGPGPVEDDRLTISGKGRQTITVSYDVTGAVTPHGEVEEMRWFAAGGLSVPVSSATVTVTGPERLQGLSCFAGALTSAIGCTSATMDHHRSAATFRQRGLGPGQVLTVVAAYPRYASGATPILDRRFDLSESFDVNPVTGAALAVLLALLLGGAAFLRWTAGRDARVGRREGRPVVGPPEGVRPGQIGTLLDERANVVDVTATIVDLAVRGHLAVEETAREIYDAPDWLLVKRSAEGLVPYERALFTAIFAERDSVRISELGGTLAGRLGEVRDALYADMVGRGWFAHRPDAVRTPWTALGVALTAVGVPAAVALAWLTPYGLLGLAVIIGGAALTAGARHMPARSRAGSDARGQAEAFRDYLTSGAETAGLADEERTALFARHLPYAVAFDALDAWTRMLPASTSGDGAGSAAGDGAGSAPGAVARGVAWYRGPAGWDGSRLPASLRAFTLTVSGALAGTRQLR</sequence>
<feature type="domain" description="Predicted membrane protein YciQ-like C-terminal" evidence="3">
    <location>
        <begin position="253"/>
        <end position="474"/>
    </location>
</feature>
<dbReference type="Pfam" id="PF09972">
    <property type="entry name" value="DUF2207"/>
    <property type="match status" value="1"/>
</dbReference>
<feature type="transmembrane region" description="Helical" evidence="1">
    <location>
        <begin position="215"/>
        <end position="236"/>
    </location>
</feature>
<dbReference type="InterPro" id="IPR018702">
    <property type="entry name" value="DUF2207"/>
</dbReference>
<dbReference type="Pfam" id="PF20990">
    <property type="entry name" value="DUF2207_C"/>
    <property type="match status" value="1"/>
</dbReference>
<accession>A0A1G8JYF4</accession>
<proteinExistence type="predicted"/>
<keyword evidence="1" id="KW-1133">Transmembrane helix</keyword>
<keyword evidence="5" id="KW-1185">Reference proteome</keyword>
<name>A0A1G8JYF4_9ACTN</name>
<keyword evidence="1" id="KW-0472">Membrane</keyword>
<feature type="transmembrane region" description="Helical" evidence="1">
    <location>
        <begin position="398"/>
        <end position="414"/>
    </location>
</feature>
<dbReference type="STRING" id="504805.SAMN05421505_1469"/>
<protein>
    <submittedName>
        <fullName evidence="4">Predicted membrane protein</fullName>
    </submittedName>
</protein>
<evidence type="ECO:0000256" key="1">
    <source>
        <dbReference type="SAM" id="Phobius"/>
    </source>
</evidence>
<evidence type="ECO:0000259" key="3">
    <source>
        <dbReference type="Pfam" id="PF20990"/>
    </source>
</evidence>
<feature type="domain" description="DUF2207" evidence="2">
    <location>
        <begin position="25"/>
        <end position="186"/>
    </location>
</feature>
<organism evidence="4 5">
    <name type="scientific">Sinosporangium album</name>
    <dbReference type="NCBI Taxonomy" id="504805"/>
    <lineage>
        <taxon>Bacteria</taxon>
        <taxon>Bacillati</taxon>
        <taxon>Actinomycetota</taxon>
        <taxon>Actinomycetes</taxon>
        <taxon>Streptosporangiales</taxon>
        <taxon>Streptosporangiaceae</taxon>
        <taxon>Sinosporangium</taxon>
    </lineage>
</organism>
<dbReference type="InterPro" id="IPR048389">
    <property type="entry name" value="YciQ-like_C"/>
</dbReference>
<dbReference type="EMBL" id="FNCN01000046">
    <property type="protein sequence ID" value="SDI36214.1"/>
    <property type="molecule type" value="Genomic_DNA"/>
</dbReference>
<reference evidence="4 5" key="1">
    <citation type="submission" date="2016-10" db="EMBL/GenBank/DDBJ databases">
        <authorList>
            <person name="de Groot N.N."/>
        </authorList>
    </citation>
    <scope>NUCLEOTIDE SEQUENCE [LARGE SCALE GENOMIC DNA]</scope>
    <source>
        <strain evidence="4 5">CPCC 201354</strain>
    </source>
</reference>
<feature type="transmembrane region" description="Helical" evidence="1">
    <location>
        <begin position="372"/>
        <end position="392"/>
    </location>
</feature>
<dbReference type="Proteomes" id="UP000198923">
    <property type="component" value="Unassembled WGS sequence"/>
</dbReference>
<evidence type="ECO:0000313" key="5">
    <source>
        <dbReference type="Proteomes" id="UP000198923"/>
    </source>
</evidence>
<dbReference type="RefSeq" id="WP_245691516.1">
    <property type="nucleotide sequence ID" value="NZ_FNCN01000046.1"/>
</dbReference>
<evidence type="ECO:0000259" key="2">
    <source>
        <dbReference type="Pfam" id="PF09972"/>
    </source>
</evidence>